<protein>
    <submittedName>
        <fullName evidence="1">Uncharacterized protein</fullName>
    </submittedName>
</protein>
<reference evidence="2" key="1">
    <citation type="journal article" date="2013" name="New Phytol.">
        <title>Comparative genomic and transcriptomic analyses reveal the hemibiotrophic stage shift of Colletotrichum fungi.</title>
        <authorList>
            <person name="Gan P."/>
            <person name="Ikeda K."/>
            <person name="Irieda H."/>
            <person name="Narusaka M."/>
            <person name="O'Connell R.J."/>
            <person name="Narusaka Y."/>
            <person name="Takano Y."/>
            <person name="Kubo Y."/>
            <person name="Shirasu K."/>
        </authorList>
    </citation>
    <scope>NUCLEOTIDE SEQUENCE [LARGE SCALE GENOMIC DNA]</scope>
    <source>
        <strain evidence="2">104-T / ATCC 96160 / CBS 514.97 / LARS 414 / MAFF 240422</strain>
    </source>
</reference>
<name>A0A484G6Q0_COLOR</name>
<evidence type="ECO:0000313" key="1">
    <source>
        <dbReference type="EMBL" id="TDZ25564.1"/>
    </source>
</evidence>
<proteinExistence type="predicted"/>
<sequence>MDGNGVSPRNITFTSRGRNPFSLLQPISILQRNIVHPFVPRALFRGLLNVGAVAKAKASVVEKPEILEDYEYQIKLLAFYLRPSAVLAGVAIKVPCGAEVLVGLDFLTWQYPPLLSPTNS</sequence>
<dbReference type="EMBL" id="AMCV02000002">
    <property type="protein sequence ID" value="TDZ25564.1"/>
    <property type="molecule type" value="Genomic_DNA"/>
</dbReference>
<accession>A0A484G6Q0</accession>
<dbReference type="Proteomes" id="UP000014480">
    <property type="component" value="Unassembled WGS sequence"/>
</dbReference>
<evidence type="ECO:0000313" key="2">
    <source>
        <dbReference type="Proteomes" id="UP000014480"/>
    </source>
</evidence>
<comment type="caution">
    <text evidence="1">The sequence shown here is derived from an EMBL/GenBank/DDBJ whole genome shotgun (WGS) entry which is preliminary data.</text>
</comment>
<keyword evidence="2" id="KW-1185">Reference proteome</keyword>
<reference evidence="2" key="2">
    <citation type="journal article" date="2019" name="Mol. Plant Microbe Interact.">
        <title>Genome sequence resources for four phytopathogenic fungi from the Colletotrichum orbiculare species complex.</title>
        <authorList>
            <person name="Gan P."/>
            <person name="Tsushima A."/>
            <person name="Narusaka M."/>
            <person name="Narusaka Y."/>
            <person name="Takano Y."/>
            <person name="Kubo Y."/>
            <person name="Shirasu K."/>
        </authorList>
    </citation>
    <scope>GENOME REANNOTATION</scope>
    <source>
        <strain evidence="2">104-T / ATCC 96160 / CBS 514.97 / LARS 414 / MAFF 240422</strain>
    </source>
</reference>
<gene>
    <name evidence="1" type="ORF">Cob_v001833</name>
</gene>
<dbReference type="AlphaFoldDB" id="A0A484G6Q0"/>
<organism evidence="1 2">
    <name type="scientific">Colletotrichum orbiculare (strain 104-T / ATCC 96160 / CBS 514.97 / LARS 414 / MAFF 240422)</name>
    <name type="common">Cucumber anthracnose fungus</name>
    <name type="synonym">Colletotrichum lagenarium</name>
    <dbReference type="NCBI Taxonomy" id="1213857"/>
    <lineage>
        <taxon>Eukaryota</taxon>
        <taxon>Fungi</taxon>
        <taxon>Dikarya</taxon>
        <taxon>Ascomycota</taxon>
        <taxon>Pezizomycotina</taxon>
        <taxon>Sordariomycetes</taxon>
        <taxon>Hypocreomycetidae</taxon>
        <taxon>Glomerellales</taxon>
        <taxon>Glomerellaceae</taxon>
        <taxon>Colletotrichum</taxon>
        <taxon>Colletotrichum orbiculare species complex</taxon>
    </lineage>
</organism>